<dbReference type="InterPro" id="IPR001810">
    <property type="entry name" value="F-box_dom"/>
</dbReference>
<dbReference type="Proteomes" id="UP000235023">
    <property type="component" value="Unassembled WGS sequence"/>
</dbReference>
<dbReference type="EMBL" id="KZ559545">
    <property type="protein sequence ID" value="PLN80640.1"/>
    <property type="molecule type" value="Genomic_DNA"/>
</dbReference>
<keyword evidence="4" id="KW-1185">Reference proteome</keyword>
<dbReference type="AlphaFoldDB" id="A0A2J5HTH2"/>
<accession>A0A2J5HTH2</accession>
<feature type="region of interest" description="Disordered" evidence="1">
    <location>
        <begin position="238"/>
        <end position="272"/>
    </location>
</feature>
<feature type="compositionally biased region" description="Basic and acidic residues" evidence="1">
    <location>
        <begin position="238"/>
        <end position="257"/>
    </location>
</feature>
<protein>
    <recommendedName>
        <fullName evidence="2">F-box domain-containing protein</fullName>
    </recommendedName>
</protein>
<dbReference type="InterPro" id="IPR036047">
    <property type="entry name" value="F-box-like_dom_sf"/>
</dbReference>
<evidence type="ECO:0000313" key="4">
    <source>
        <dbReference type="Proteomes" id="UP000235023"/>
    </source>
</evidence>
<reference evidence="4" key="1">
    <citation type="submission" date="2017-12" db="EMBL/GenBank/DDBJ databases">
        <authorList>
            <consortium name="DOE Joint Genome Institute"/>
            <person name="Mondo S.J."/>
            <person name="Kjaerbolling I."/>
            <person name="Vesth T.C."/>
            <person name="Frisvad J.C."/>
            <person name="Nybo J.L."/>
            <person name="Theobald S."/>
            <person name="Kuo A."/>
            <person name="Bowyer P."/>
            <person name="Matsuda Y."/>
            <person name="Lyhne E.K."/>
            <person name="Kogle M.E."/>
            <person name="Clum A."/>
            <person name="Lipzen A."/>
            <person name="Salamov A."/>
            <person name="Ngan C.Y."/>
            <person name="Daum C."/>
            <person name="Chiniquy J."/>
            <person name="Barry K."/>
            <person name="LaButti K."/>
            <person name="Haridas S."/>
            <person name="Simmons B.A."/>
            <person name="Magnuson J.K."/>
            <person name="Mortensen U.H."/>
            <person name="Larsen T.O."/>
            <person name="Grigoriev I.V."/>
            <person name="Baker S.E."/>
            <person name="Andersen M.R."/>
            <person name="Nordberg H.P."/>
            <person name="Cantor M.N."/>
            <person name="Hua S.X."/>
        </authorList>
    </citation>
    <scope>NUCLEOTIDE SEQUENCE [LARGE SCALE GENOMIC DNA]</scope>
    <source>
        <strain evidence="4">IBT 19404</strain>
    </source>
</reference>
<feature type="domain" description="F-box" evidence="2">
    <location>
        <begin position="61"/>
        <end position="107"/>
    </location>
</feature>
<evidence type="ECO:0000259" key="2">
    <source>
        <dbReference type="PROSITE" id="PS50181"/>
    </source>
</evidence>
<organism evidence="3 4">
    <name type="scientific">Aspergillus taichungensis</name>
    <dbReference type="NCBI Taxonomy" id="482145"/>
    <lineage>
        <taxon>Eukaryota</taxon>
        <taxon>Fungi</taxon>
        <taxon>Dikarya</taxon>
        <taxon>Ascomycota</taxon>
        <taxon>Pezizomycotina</taxon>
        <taxon>Eurotiomycetes</taxon>
        <taxon>Eurotiomycetidae</taxon>
        <taxon>Eurotiales</taxon>
        <taxon>Aspergillaceae</taxon>
        <taxon>Aspergillus</taxon>
        <taxon>Aspergillus subgen. Circumdati</taxon>
    </lineage>
</organism>
<dbReference type="SUPFAM" id="SSF81383">
    <property type="entry name" value="F-box domain"/>
    <property type="match status" value="1"/>
</dbReference>
<dbReference type="PROSITE" id="PS50181">
    <property type="entry name" value="FBOX"/>
    <property type="match status" value="1"/>
</dbReference>
<proteinExistence type="predicted"/>
<sequence length="399" mass="46482">MSGYCYSRPVGSQARRVYRDRNGPWEEMEVDNDVPTPEDGPVVDLYKAPAIKRMPGRILVPSFASQLPAELIHQIFLELDVPSLGQVRRVNLATRHLVESFPAYQLLREHASHALRVMHATQCASSLSIRWLFTEFCQPWCRACGDFGPFLYLPTVTRLCFQCCLFNPDHRVAPVPHVMYHFGLSRNHIKSLPVIHNISTEEFPGEGIQRYKFVDVAQAQNLGLRKHGNSERMKQLAKDRSTAADDAYRQRRSDLRQGRRTKPVRRWGIPPHPTHSDDAKFWRHCGTTAFPYWDRETLTLEPGMYCRACTYHWEEKVAEDHFFLKWPIFPAASWKKQPLVKMAYDRAFRVMDLPEHFLHCPQVKKRYDFAKRRGPIDRPWRRGGKDYLVTPTGNIQLKN</sequence>
<dbReference type="OrthoDB" id="2687876at2759"/>
<name>A0A2J5HTH2_9EURO</name>
<evidence type="ECO:0000313" key="3">
    <source>
        <dbReference type="EMBL" id="PLN80640.1"/>
    </source>
</evidence>
<evidence type="ECO:0000256" key="1">
    <source>
        <dbReference type="SAM" id="MobiDB-lite"/>
    </source>
</evidence>
<gene>
    <name evidence="3" type="ORF">BDW42DRAFT_201191</name>
</gene>